<protein>
    <submittedName>
        <fullName evidence="1">Uncharacterized protein</fullName>
    </submittedName>
</protein>
<accession>A0A1L9UR32</accession>
<proteinExistence type="predicted"/>
<dbReference type="RefSeq" id="XP_067481227.1">
    <property type="nucleotide sequence ID" value="XM_067626910.1"/>
</dbReference>
<evidence type="ECO:0000313" key="2">
    <source>
        <dbReference type="Proteomes" id="UP000184499"/>
    </source>
</evidence>
<dbReference type="Proteomes" id="UP000184499">
    <property type="component" value="Unassembled WGS sequence"/>
</dbReference>
<reference evidence="2" key="1">
    <citation type="journal article" date="2017" name="Genome Biol.">
        <title>Comparative genomics reveals high biological diversity and specific adaptations in the industrially and medically important fungal genus Aspergillus.</title>
        <authorList>
            <person name="de Vries R.P."/>
            <person name="Riley R."/>
            <person name="Wiebenga A."/>
            <person name="Aguilar-Osorio G."/>
            <person name="Amillis S."/>
            <person name="Uchima C.A."/>
            <person name="Anderluh G."/>
            <person name="Asadollahi M."/>
            <person name="Askin M."/>
            <person name="Barry K."/>
            <person name="Battaglia E."/>
            <person name="Bayram O."/>
            <person name="Benocci T."/>
            <person name="Braus-Stromeyer S.A."/>
            <person name="Caldana C."/>
            <person name="Canovas D."/>
            <person name="Cerqueira G.C."/>
            <person name="Chen F."/>
            <person name="Chen W."/>
            <person name="Choi C."/>
            <person name="Clum A."/>
            <person name="Dos Santos R.A."/>
            <person name="Damasio A.R."/>
            <person name="Diallinas G."/>
            <person name="Emri T."/>
            <person name="Fekete E."/>
            <person name="Flipphi M."/>
            <person name="Freyberg S."/>
            <person name="Gallo A."/>
            <person name="Gournas C."/>
            <person name="Habgood R."/>
            <person name="Hainaut M."/>
            <person name="Harispe M.L."/>
            <person name="Henrissat B."/>
            <person name="Hilden K.S."/>
            <person name="Hope R."/>
            <person name="Hossain A."/>
            <person name="Karabika E."/>
            <person name="Karaffa L."/>
            <person name="Karanyi Z."/>
            <person name="Krasevec N."/>
            <person name="Kuo A."/>
            <person name="Kusch H."/>
            <person name="LaButti K."/>
            <person name="Lagendijk E.L."/>
            <person name="Lapidus A."/>
            <person name="Levasseur A."/>
            <person name="Lindquist E."/>
            <person name="Lipzen A."/>
            <person name="Logrieco A.F."/>
            <person name="MacCabe A."/>
            <person name="Maekelae M.R."/>
            <person name="Malavazi I."/>
            <person name="Melin P."/>
            <person name="Meyer V."/>
            <person name="Mielnichuk N."/>
            <person name="Miskei M."/>
            <person name="Molnar A.P."/>
            <person name="Mule G."/>
            <person name="Ngan C.Y."/>
            <person name="Orejas M."/>
            <person name="Orosz E."/>
            <person name="Ouedraogo J.P."/>
            <person name="Overkamp K.M."/>
            <person name="Park H.-S."/>
            <person name="Perrone G."/>
            <person name="Piumi F."/>
            <person name="Punt P.J."/>
            <person name="Ram A.F."/>
            <person name="Ramon A."/>
            <person name="Rauscher S."/>
            <person name="Record E."/>
            <person name="Riano-Pachon D.M."/>
            <person name="Robert V."/>
            <person name="Roehrig J."/>
            <person name="Ruller R."/>
            <person name="Salamov A."/>
            <person name="Salih N.S."/>
            <person name="Samson R.A."/>
            <person name="Sandor E."/>
            <person name="Sanguinetti M."/>
            <person name="Schuetze T."/>
            <person name="Sepcic K."/>
            <person name="Shelest E."/>
            <person name="Sherlock G."/>
            <person name="Sophianopoulou V."/>
            <person name="Squina F.M."/>
            <person name="Sun H."/>
            <person name="Susca A."/>
            <person name="Todd R.B."/>
            <person name="Tsang A."/>
            <person name="Unkles S.E."/>
            <person name="van de Wiele N."/>
            <person name="van Rossen-Uffink D."/>
            <person name="Oliveira J.V."/>
            <person name="Vesth T.C."/>
            <person name="Visser J."/>
            <person name="Yu J.-H."/>
            <person name="Zhou M."/>
            <person name="Andersen M.R."/>
            <person name="Archer D.B."/>
            <person name="Baker S.E."/>
            <person name="Benoit I."/>
            <person name="Brakhage A.A."/>
            <person name="Braus G.H."/>
            <person name="Fischer R."/>
            <person name="Frisvad J.C."/>
            <person name="Goldman G.H."/>
            <person name="Houbraken J."/>
            <person name="Oakley B."/>
            <person name="Pocsi I."/>
            <person name="Scazzocchio C."/>
            <person name="Seiboth B."/>
            <person name="vanKuyk P.A."/>
            <person name="Wortman J."/>
            <person name="Dyer P.S."/>
            <person name="Grigoriev I.V."/>
        </authorList>
    </citation>
    <scope>NUCLEOTIDE SEQUENCE [LARGE SCALE GENOMIC DNA]</scope>
    <source>
        <strain evidence="2">CBS 101740 / IMI 381727 / IBT 21946</strain>
    </source>
</reference>
<dbReference type="GeneID" id="93579398"/>
<dbReference type="VEuPathDB" id="FungiDB:ASPBRDRAFT_525155"/>
<dbReference type="EMBL" id="KV878682">
    <property type="protein sequence ID" value="OJJ73979.1"/>
    <property type="molecule type" value="Genomic_DNA"/>
</dbReference>
<dbReference type="OrthoDB" id="4510447at2759"/>
<sequence>MLRALEDTCQLQRNGQGILCHLHISNVGIAHQSRHVGHTTATAIVLSHLSQLGVAHKVVKHIRVAHQVLGHAGEHRVAHYRTEVGHTAAATTATTQHASEGRQIRHTAATTGSTGSIINSISRRLGATLGLLDLALGSLQTSLHGLAATVALGLDTLLVGLLGTVVISQIETCQSQTAPSLGVLGVNSRGELRILGRLLVLSGRGIGSSPVGEVDGVRGSNSQSLGVEIDSGLVVLAGHGTVTLGLQLIGLGSGSASRRLLAFTSLGRVAGGLVAELLVDTVDAGQGLSTHGILHSSLVGGINLEGIGDARLGDLDGFGVVGGKGAILQAGTEEVNDGEREALLGLCRSLDKGKVSF</sequence>
<dbReference type="OMA" id="HVGHTTA"/>
<organism evidence="1 2">
    <name type="scientific">Aspergillus brasiliensis (strain CBS 101740 / IMI 381727 / IBT 21946)</name>
    <dbReference type="NCBI Taxonomy" id="767769"/>
    <lineage>
        <taxon>Eukaryota</taxon>
        <taxon>Fungi</taxon>
        <taxon>Dikarya</taxon>
        <taxon>Ascomycota</taxon>
        <taxon>Pezizomycotina</taxon>
        <taxon>Eurotiomycetes</taxon>
        <taxon>Eurotiomycetidae</taxon>
        <taxon>Eurotiales</taxon>
        <taxon>Aspergillaceae</taxon>
        <taxon>Aspergillus</taxon>
        <taxon>Aspergillus subgen. Circumdati</taxon>
    </lineage>
</organism>
<dbReference type="AlphaFoldDB" id="A0A1L9UR32"/>
<keyword evidence="2" id="KW-1185">Reference proteome</keyword>
<evidence type="ECO:0000313" key="1">
    <source>
        <dbReference type="EMBL" id="OJJ73979.1"/>
    </source>
</evidence>
<name>A0A1L9UR32_ASPBC</name>
<gene>
    <name evidence="1" type="ORF">ASPBRDRAFT_525155</name>
</gene>